<name>A0AAX4JX88_9TREE</name>
<keyword evidence="2" id="KW-1185">Reference proteome</keyword>
<dbReference type="Proteomes" id="UP001355207">
    <property type="component" value="Chromosome 5"/>
</dbReference>
<sequence>MSISAPSAKRAKTQIQNQTSVSPEISLFNERLNNLSHDQLKEIVKSIIPCNPTLLNQFNVIYQINQDELAEKRRKAPPKNFDYLKIHTQRYEISGQVSNTILDSVKIIKKGLKESNNYNNYETKLSALETLKK</sequence>
<evidence type="ECO:0000313" key="2">
    <source>
        <dbReference type="Proteomes" id="UP001355207"/>
    </source>
</evidence>
<organism evidence="1 2">
    <name type="scientific">Kwoniella dendrophila CBS 6074</name>
    <dbReference type="NCBI Taxonomy" id="1295534"/>
    <lineage>
        <taxon>Eukaryota</taxon>
        <taxon>Fungi</taxon>
        <taxon>Dikarya</taxon>
        <taxon>Basidiomycota</taxon>
        <taxon>Agaricomycotina</taxon>
        <taxon>Tremellomycetes</taxon>
        <taxon>Tremellales</taxon>
        <taxon>Cryptococcaceae</taxon>
        <taxon>Kwoniella</taxon>
    </lineage>
</organism>
<gene>
    <name evidence="1" type="ORF">L201_004063</name>
</gene>
<dbReference type="GeneID" id="91094733"/>
<protein>
    <submittedName>
        <fullName evidence="1">Uncharacterized protein</fullName>
    </submittedName>
</protein>
<dbReference type="RefSeq" id="XP_066075908.1">
    <property type="nucleotide sequence ID" value="XM_066219811.1"/>
</dbReference>
<evidence type="ECO:0000313" key="1">
    <source>
        <dbReference type="EMBL" id="WWC89145.1"/>
    </source>
</evidence>
<reference evidence="1 2" key="1">
    <citation type="submission" date="2024-01" db="EMBL/GenBank/DDBJ databases">
        <title>Comparative genomics of Cryptococcus and Kwoniella reveals pathogenesis evolution and contrasting modes of karyotype evolution via chromosome fusion or intercentromeric recombination.</title>
        <authorList>
            <person name="Coelho M.A."/>
            <person name="David-Palma M."/>
            <person name="Shea T."/>
            <person name="Bowers K."/>
            <person name="McGinley-Smith S."/>
            <person name="Mohammad A.W."/>
            <person name="Gnirke A."/>
            <person name="Yurkov A.M."/>
            <person name="Nowrousian M."/>
            <person name="Sun S."/>
            <person name="Cuomo C.A."/>
            <person name="Heitman J."/>
        </authorList>
    </citation>
    <scope>NUCLEOTIDE SEQUENCE [LARGE SCALE GENOMIC DNA]</scope>
    <source>
        <strain evidence="1 2">CBS 6074</strain>
    </source>
</reference>
<dbReference type="AlphaFoldDB" id="A0AAX4JX88"/>
<proteinExistence type="predicted"/>
<dbReference type="EMBL" id="CP144102">
    <property type="protein sequence ID" value="WWC89145.1"/>
    <property type="molecule type" value="Genomic_DNA"/>
</dbReference>
<accession>A0AAX4JX88</accession>